<feature type="region of interest" description="Disordered" evidence="1">
    <location>
        <begin position="55"/>
        <end position="84"/>
    </location>
</feature>
<accession>A0A2T4PQN0</accession>
<dbReference type="AlphaFoldDB" id="A0A2T4PQN0"/>
<evidence type="ECO:0000256" key="1">
    <source>
        <dbReference type="SAM" id="MobiDB-lite"/>
    </source>
</evidence>
<evidence type="ECO:0000256" key="2">
    <source>
        <dbReference type="SAM" id="Phobius"/>
    </source>
</evidence>
<dbReference type="Proteomes" id="UP000241209">
    <property type="component" value="Unassembled WGS sequence"/>
</dbReference>
<sequence length="143" mass="16388">MFIEGLMTLTLLTADSQNGSLDIDVQQEDKENVNKDLNQYDTTLFDKDSKVVNDKIKKKQREKDQKVKNDMFQKQAGQSTRLDETKNILFTTTTKSNNGSESDKSPYIQNEQEKNLLPYILLSIGAFLTLGFILFSIKRGRRS</sequence>
<name>A0A2T4PQN0_9STAP</name>
<dbReference type="EMBL" id="PZFK01000034">
    <property type="protein sequence ID" value="PTI28141.1"/>
    <property type="molecule type" value="Genomic_DNA"/>
</dbReference>
<keyword evidence="2" id="KW-1133">Transmembrane helix</keyword>
<gene>
    <name evidence="3" type="primary">essA</name>
    <name evidence="3" type="ORF">BU072_12255</name>
</gene>
<keyword evidence="2" id="KW-0812">Transmembrane</keyword>
<feature type="transmembrane region" description="Helical" evidence="2">
    <location>
        <begin position="116"/>
        <end position="137"/>
    </location>
</feature>
<keyword evidence="2" id="KW-0472">Membrane</keyword>
<reference evidence="3 4" key="1">
    <citation type="journal article" date="2016" name="Front. Microbiol.">
        <title>Comprehensive Phylogenetic Analysis of Bovine Non-aureus Staphylococci Species Based on Whole-Genome Sequencing.</title>
        <authorList>
            <person name="Naushad S."/>
            <person name="Barkema H.W."/>
            <person name="Luby C."/>
            <person name="Condas L.A."/>
            <person name="Nobrega D.B."/>
            <person name="Carson D.A."/>
            <person name="De Buck J."/>
        </authorList>
    </citation>
    <scope>NUCLEOTIDE SEQUENCE [LARGE SCALE GENOMIC DNA]</scope>
    <source>
        <strain evidence="3 4">SNUC 2204</strain>
    </source>
</reference>
<feature type="compositionally biased region" description="Basic and acidic residues" evidence="1">
    <location>
        <begin position="55"/>
        <end position="71"/>
    </location>
</feature>
<evidence type="ECO:0000313" key="3">
    <source>
        <dbReference type="EMBL" id="PTI28141.1"/>
    </source>
</evidence>
<comment type="caution">
    <text evidence="3">The sequence shown here is derived from an EMBL/GenBank/DDBJ whole genome shotgun (WGS) entry which is preliminary data.</text>
</comment>
<dbReference type="RefSeq" id="WP_107557338.1">
    <property type="nucleotide sequence ID" value="NZ_CANQVP010000041.1"/>
</dbReference>
<protein>
    <submittedName>
        <fullName evidence="3">Type VII secretion protein EssA</fullName>
    </submittedName>
</protein>
<evidence type="ECO:0000313" key="4">
    <source>
        <dbReference type="Proteomes" id="UP000241209"/>
    </source>
</evidence>
<organism evidence="3 4">
    <name type="scientific">Mammaliicoccus vitulinus</name>
    <dbReference type="NCBI Taxonomy" id="71237"/>
    <lineage>
        <taxon>Bacteria</taxon>
        <taxon>Bacillati</taxon>
        <taxon>Bacillota</taxon>
        <taxon>Bacilli</taxon>
        <taxon>Bacillales</taxon>
        <taxon>Staphylococcaceae</taxon>
        <taxon>Mammaliicoccus</taxon>
    </lineage>
</organism>
<dbReference type="NCBIfam" id="TIGR03927">
    <property type="entry name" value="T7SS_EssA_Firm"/>
    <property type="match status" value="1"/>
</dbReference>
<dbReference type="InterPro" id="IPR018920">
    <property type="entry name" value="EssA/YueC"/>
</dbReference>
<proteinExistence type="predicted"/>